<evidence type="ECO:0000256" key="2">
    <source>
        <dbReference type="ARBA" id="ARBA00006573"/>
    </source>
</evidence>
<keyword evidence="5" id="KW-1185">Reference proteome</keyword>
<dbReference type="EMBL" id="JBHSDT010000003">
    <property type="protein sequence ID" value="MFC4402269.1"/>
    <property type="molecule type" value="Genomic_DNA"/>
</dbReference>
<reference evidence="5" key="1">
    <citation type="journal article" date="2019" name="Int. J. Syst. Evol. Microbiol.">
        <title>The Global Catalogue of Microorganisms (GCM) 10K type strain sequencing project: providing services to taxonomists for standard genome sequencing and annotation.</title>
        <authorList>
            <consortium name="The Broad Institute Genomics Platform"/>
            <consortium name="The Broad Institute Genome Sequencing Center for Infectious Disease"/>
            <person name="Wu L."/>
            <person name="Ma J."/>
        </authorList>
    </citation>
    <scope>NUCLEOTIDE SEQUENCE [LARGE SCALE GENOMIC DNA]</scope>
    <source>
        <strain evidence="5">CCUG 37865</strain>
    </source>
</reference>
<proteinExistence type="inferred from homology"/>
<dbReference type="Pfam" id="PF08141">
    <property type="entry name" value="SspH"/>
    <property type="match status" value="1"/>
</dbReference>
<comment type="caution">
    <text evidence="4">The sequence shown here is derived from an EMBL/GenBank/DDBJ whole genome shotgun (WGS) entry which is preliminary data.</text>
</comment>
<evidence type="ECO:0000313" key="5">
    <source>
        <dbReference type="Proteomes" id="UP001595882"/>
    </source>
</evidence>
<evidence type="ECO:0000256" key="3">
    <source>
        <dbReference type="ARBA" id="ARBA00022969"/>
    </source>
</evidence>
<evidence type="ECO:0000256" key="1">
    <source>
        <dbReference type="ARBA" id="ARBA00004288"/>
    </source>
</evidence>
<keyword evidence="3" id="KW-0749">Sporulation</keyword>
<gene>
    <name evidence="4" type="ORF">ACFOY7_04165</name>
</gene>
<dbReference type="InterPro" id="IPR012610">
    <property type="entry name" value="SASP_SspH"/>
</dbReference>
<dbReference type="Proteomes" id="UP001595882">
    <property type="component" value="Unassembled WGS sequence"/>
</dbReference>
<evidence type="ECO:0000313" key="4">
    <source>
        <dbReference type="EMBL" id="MFC4402269.1"/>
    </source>
</evidence>
<comment type="similarity">
    <text evidence="2">Belongs to the SspH family.</text>
</comment>
<organism evidence="4 5">
    <name type="scientific">Gracilibacillus xinjiangensis</name>
    <dbReference type="NCBI Taxonomy" id="1193282"/>
    <lineage>
        <taxon>Bacteria</taxon>
        <taxon>Bacillati</taxon>
        <taxon>Bacillota</taxon>
        <taxon>Bacilli</taxon>
        <taxon>Bacillales</taxon>
        <taxon>Bacillaceae</taxon>
        <taxon>Gracilibacillus</taxon>
    </lineage>
</organism>
<accession>A0ABV8WTI5</accession>
<comment type="subcellular location">
    <subcellularLocation>
        <location evidence="1">Spore core</location>
    </subcellularLocation>
</comment>
<sequence>MNVIRAKEITQDPNMKDVEYLDKLVYIVSVDEESKKALVRYREKSEETFEVDVRQLNEKD</sequence>
<protein>
    <submittedName>
        <fullName evidence="4">Small, acid-soluble spore protein, H family</fullName>
    </submittedName>
</protein>
<dbReference type="RefSeq" id="WP_390249691.1">
    <property type="nucleotide sequence ID" value="NZ_JBHSDT010000003.1"/>
</dbReference>
<name>A0ABV8WTI5_9BACI</name>